<evidence type="ECO:0000313" key="3">
    <source>
        <dbReference type="Proteomes" id="UP000240931"/>
    </source>
</evidence>
<dbReference type="Proteomes" id="UP000317227">
    <property type="component" value="Segment"/>
</dbReference>
<name>A0A2C9CWX7_9CAUD</name>
<dbReference type="Proteomes" id="UP000240931">
    <property type="component" value="Segment"/>
</dbReference>
<reference evidence="3" key="2">
    <citation type="submission" date="2017-10" db="EMBL/GenBank/DDBJ databases">
        <authorList>
            <person name="Skurnik M."/>
        </authorList>
    </citation>
    <scope>NUCLEOTIDE SEQUENCE [LARGE SCALE GENOMIC DNA]</scope>
</reference>
<dbReference type="KEGG" id="vg:40100422"/>
<dbReference type="EMBL" id="LT960551">
    <property type="protein sequence ID" value="SOK58281.1"/>
    <property type="molecule type" value="Genomic_DNA"/>
</dbReference>
<accession>A0A2C9CWX7</accession>
<dbReference type="OrthoDB" id="41544at10239"/>
<keyword evidence="3" id="KW-1185">Reference proteome</keyword>
<organism evidence="1 3">
    <name type="scientific">Yersinia phage fHe-Yen9-04</name>
    <dbReference type="NCBI Taxonomy" id="2052742"/>
    <lineage>
        <taxon>Viruses</taxon>
        <taxon>Duplodnaviria</taxon>
        <taxon>Heunggongvirae</taxon>
        <taxon>Uroviricota</taxon>
        <taxon>Caudoviricetes</taxon>
        <taxon>Eneladusvirus</taxon>
        <taxon>Eneladusvirus Yen904</taxon>
    </lineage>
</organism>
<evidence type="ECO:0000313" key="1">
    <source>
        <dbReference type="EMBL" id="SOK58281.1"/>
    </source>
</evidence>
<evidence type="ECO:0000313" key="4">
    <source>
        <dbReference type="Proteomes" id="UP000317227"/>
    </source>
</evidence>
<dbReference type="GeneID" id="40100422"/>
<evidence type="ECO:0000313" key="2">
    <source>
        <dbReference type="EMBL" id="VUE36050.1"/>
    </source>
</evidence>
<protein>
    <submittedName>
        <fullName evidence="1">Uncharacterized protein</fullName>
    </submittedName>
</protein>
<sequence length="71" mass="8110">MRLSEIRKVLKELNKLAKESGNLDPDIKFWSDDMDTDLLLELCPADDLSDSVLKSGNIQIRLNEVLNPKVR</sequence>
<dbReference type="EMBL" id="LR596615">
    <property type="protein sequence ID" value="VUE36050.1"/>
    <property type="molecule type" value="Genomic_DNA"/>
</dbReference>
<gene>
    <name evidence="1" type="primary">g004</name>
</gene>
<proteinExistence type="predicted"/>
<reference evidence="1" key="1">
    <citation type="submission" date="2017-10" db="EMBL/GenBank/DDBJ databases">
        <authorList>
            <person name="Banno H."/>
            <person name="Chua N.-H."/>
        </authorList>
    </citation>
    <scope>NUCLEOTIDE SEQUENCE [LARGE SCALE GENOMIC DNA]</scope>
</reference>
<dbReference type="RefSeq" id="YP_009623614.1">
    <property type="nucleotide sequence ID" value="NC_042116.1"/>
</dbReference>
<reference evidence="2 4" key="3">
    <citation type="submission" date="2019-06" db="EMBL/GenBank/DDBJ databases">
        <authorList>
            <person name="Bower L."/>
            <person name="Leinonen R."/>
        </authorList>
    </citation>
    <scope>NUCLEOTIDE SEQUENCE [LARGE SCALE GENOMIC DNA]</scope>
</reference>